<feature type="signal peptide" evidence="1">
    <location>
        <begin position="1"/>
        <end position="26"/>
    </location>
</feature>
<accession>A0ABW7F2Q2</accession>
<comment type="caution">
    <text evidence="2">The sequence shown here is derived from an EMBL/GenBank/DDBJ whole genome shotgun (WGS) entry which is preliminary data.</text>
</comment>
<evidence type="ECO:0000313" key="2">
    <source>
        <dbReference type="EMBL" id="MFG6430781.1"/>
    </source>
</evidence>
<evidence type="ECO:0000256" key="1">
    <source>
        <dbReference type="SAM" id="SignalP"/>
    </source>
</evidence>
<organism evidence="2 3">
    <name type="scientific">Pelomonas parva</name>
    <dbReference type="NCBI Taxonomy" id="3299032"/>
    <lineage>
        <taxon>Bacteria</taxon>
        <taxon>Pseudomonadati</taxon>
        <taxon>Pseudomonadota</taxon>
        <taxon>Betaproteobacteria</taxon>
        <taxon>Burkholderiales</taxon>
        <taxon>Sphaerotilaceae</taxon>
        <taxon>Roseateles</taxon>
    </lineage>
</organism>
<name>A0ABW7F2Q2_9BURK</name>
<dbReference type="Proteomes" id="UP001606210">
    <property type="component" value="Unassembled WGS sequence"/>
</dbReference>
<proteinExistence type="predicted"/>
<protein>
    <recommendedName>
        <fullName evidence="4">DUF4019 domain-containing protein</fullName>
    </recommendedName>
</protein>
<dbReference type="EMBL" id="JBIGHV010000004">
    <property type="protein sequence ID" value="MFG6430781.1"/>
    <property type="molecule type" value="Genomic_DNA"/>
</dbReference>
<evidence type="ECO:0008006" key="4">
    <source>
        <dbReference type="Google" id="ProtNLM"/>
    </source>
</evidence>
<evidence type="ECO:0000313" key="3">
    <source>
        <dbReference type="Proteomes" id="UP001606210"/>
    </source>
</evidence>
<keyword evidence="3" id="KW-1185">Reference proteome</keyword>
<sequence>MTPTRPLISLLLTACLLATAASPTHAAGSVTQDLQMAADSAPFRDTADAFVTRSMAGDVGGMQALLSRQLVGRIGDEAARKVLQAQIAPFFQRGRQPGGAVTITKTTDASGQPGFAFYMWMQYAEAPTARPFAIYVVKEQGRLVVANIVPDRLVEGRHR</sequence>
<feature type="chain" id="PRO_5045341016" description="DUF4019 domain-containing protein" evidence="1">
    <location>
        <begin position="27"/>
        <end position="159"/>
    </location>
</feature>
<keyword evidence="1" id="KW-0732">Signal</keyword>
<dbReference type="RefSeq" id="WP_394479302.1">
    <property type="nucleotide sequence ID" value="NZ_JBIGHV010000004.1"/>
</dbReference>
<gene>
    <name evidence="2" type="ORF">ACG00Y_12705</name>
</gene>
<reference evidence="2 3" key="1">
    <citation type="submission" date="2024-08" db="EMBL/GenBank/DDBJ databases">
        <authorList>
            <person name="Lu H."/>
        </authorList>
    </citation>
    <scope>NUCLEOTIDE SEQUENCE [LARGE SCALE GENOMIC DNA]</scope>
    <source>
        <strain evidence="2 3">LYH14W</strain>
    </source>
</reference>